<dbReference type="Gene3D" id="3.20.20.70">
    <property type="entry name" value="Aldolase class I"/>
    <property type="match status" value="1"/>
</dbReference>
<dbReference type="EMBL" id="CP036280">
    <property type="protein sequence ID" value="QDU71608.1"/>
    <property type="molecule type" value="Genomic_DNA"/>
</dbReference>
<keyword evidence="3 8" id="KW-0028">Amino-acid biosynthesis</keyword>
<comment type="pathway">
    <text evidence="2 8">Amino-acid biosynthesis; L-tryptophan biosynthesis; L-tryptophan from chorismate: step 4/5.</text>
</comment>
<dbReference type="HAMAP" id="MF_00134_B">
    <property type="entry name" value="IGPS_B"/>
    <property type="match status" value="1"/>
</dbReference>
<keyword evidence="7 8" id="KW-0456">Lyase</keyword>
<gene>
    <name evidence="8 10" type="primary">trpC</name>
    <name evidence="10" type="ORF">Pan265_14600</name>
</gene>
<keyword evidence="6 8" id="KW-0057">Aromatic amino acid biosynthesis</keyword>
<dbReference type="InterPro" id="IPR001468">
    <property type="entry name" value="Indole-3-GlycerolPSynthase_CS"/>
</dbReference>
<dbReference type="Proteomes" id="UP000320386">
    <property type="component" value="Chromosome"/>
</dbReference>
<evidence type="ECO:0000256" key="8">
    <source>
        <dbReference type="HAMAP-Rule" id="MF_00134"/>
    </source>
</evidence>
<dbReference type="KEGG" id="mcad:Pan265_14600"/>
<feature type="domain" description="Indole-3-glycerol phosphate synthase" evidence="9">
    <location>
        <begin position="5"/>
        <end position="262"/>
    </location>
</feature>
<dbReference type="NCBIfam" id="NF001377">
    <property type="entry name" value="PRK00278.2-4"/>
    <property type="match status" value="1"/>
</dbReference>
<accession>A0A518BXD0</accession>
<evidence type="ECO:0000256" key="7">
    <source>
        <dbReference type="ARBA" id="ARBA00023239"/>
    </source>
</evidence>
<dbReference type="PANTHER" id="PTHR22854:SF2">
    <property type="entry name" value="INDOLE-3-GLYCEROL-PHOSPHATE SYNTHASE"/>
    <property type="match status" value="1"/>
</dbReference>
<dbReference type="InterPro" id="IPR045186">
    <property type="entry name" value="Indole-3-glycerol_P_synth"/>
</dbReference>
<evidence type="ECO:0000313" key="10">
    <source>
        <dbReference type="EMBL" id="QDU71608.1"/>
    </source>
</evidence>
<evidence type="ECO:0000259" key="9">
    <source>
        <dbReference type="Pfam" id="PF00218"/>
    </source>
</evidence>
<protein>
    <recommendedName>
        <fullName evidence="8">Indole-3-glycerol phosphate synthase</fullName>
        <shortName evidence="8">IGPS</shortName>
        <ecNumber evidence="8">4.1.1.48</ecNumber>
    </recommendedName>
</protein>
<dbReference type="CDD" id="cd00331">
    <property type="entry name" value="IGPS"/>
    <property type="match status" value="1"/>
</dbReference>
<dbReference type="InterPro" id="IPR013785">
    <property type="entry name" value="Aldolase_TIM"/>
</dbReference>
<dbReference type="Pfam" id="PF00218">
    <property type="entry name" value="IGPS"/>
    <property type="match status" value="1"/>
</dbReference>
<dbReference type="InterPro" id="IPR011060">
    <property type="entry name" value="RibuloseP-bd_barrel"/>
</dbReference>
<dbReference type="GO" id="GO:0004425">
    <property type="term" value="F:indole-3-glycerol-phosphate synthase activity"/>
    <property type="evidence" value="ECO:0007669"/>
    <property type="project" value="UniProtKB-UniRule"/>
</dbReference>
<keyword evidence="4 8" id="KW-0210">Decarboxylase</keyword>
<dbReference type="FunFam" id="3.20.20.70:FF:000024">
    <property type="entry name" value="Indole-3-glycerol phosphate synthase"/>
    <property type="match status" value="1"/>
</dbReference>
<organism evidence="10 11">
    <name type="scientific">Mucisphaera calidilacus</name>
    <dbReference type="NCBI Taxonomy" id="2527982"/>
    <lineage>
        <taxon>Bacteria</taxon>
        <taxon>Pseudomonadati</taxon>
        <taxon>Planctomycetota</taxon>
        <taxon>Phycisphaerae</taxon>
        <taxon>Phycisphaerales</taxon>
        <taxon>Phycisphaeraceae</taxon>
        <taxon>Mucisphaera</taxon>
    </lineage>
</organism>
<comment type="similarity">
    <text evidence="8">Belongs to the TrpC family.</text>
</comment>
<dbReference type="SUPFAM" id="SSF51366">
    <property type="entry name" value="Ribulose-phoshate binding barrel"/>
    <property type="match status" value="1"/>
</dbReference>
<dbReference type="PROSITE" id="PS00614">
    <property type="entry name" value="IGPS"/>
    <property type="match status" value="1"/>
</dbReference>
<evidence type="ECO:0000313" key="11">
    <source>
        <dbReference type="Proteomes" id="UP000320386"/>
    </source>
</evidence>
<evidence type="ECO:0000256" key="6">
    <source>
        <dbReference type="ARBA" id="ARBA00023141"/>
    </source>
</evidence>
<evidence type="ECO:0000256" key="1">
    <source>
        <dbReference type="ARBA" id="ARBA00001633"/>
    </source>
</evidence>
<dbReference type="EC" id="4.1.1.48" evidence="8"/>
<sequence>MVDVLAEIVTHKREEILAARARTPLEDLKAQAADTEPPRNFFAAVTRPRNTLRVIAEVKKASPSAGLIRDDFDPVAIATAYADNGAAAISCLTDEKYFQGDLAYIKQIKAAVTLPVLRKDFIVDPYQVYEARAAGADAILLIAECLGESQLIDLLILATELKLTTLIEVHDLESLIQVTPHLGFPLAAYALLGINNRNLRTMTTDLQHTLDLLREVPNLDILVSESGIRTHEDIKKLALAHVHRVLVGEHLMRQPDPGLALYELIHGTMNGA</sequence>
<dbReference type="AlphaFoldDB" id="A0A518BXD0"/>
<dbReference type="PANTHER" id="PTHR22854">
    <property type="entry name" value="TRYPTOPHAN BIOSYNTHESIS PROTEIN"/>
    <property type="match status" value="1"/>
</dbReference>
<dbReference type="InterPro" id="IPR013798">
    <property type="entry name" value="Indole-3-glycerol_P_synth_dom"/>
</dbReference>
<keyword evidence="11" id="KW-1185">Reference proteome</keyword>
<evidence type="ECO:0000256" key="5">
    <source>
        <dbReference type="ARBA" id="ARBA00022822"/>
    </source>
</evidence>
<dbReference type="GO" id="GO:0004640">
    <property type="term" value="F:phosphoribosylanthranilate isomerase activity"/>
    <property type="evidence" value="ECO:0007669"/>
    <property type="project" value="TreeGrafter"/>
</dbReference>
<name>A0A518BXD0_9BACT</name>
<comment type="catalytic activity">
    <reaction evidence="1 8">
        <text>1-(2-carboxyphenylamino)-1-deoxy-D-ribulose 5-phosphate + H(+) = (1S,2R)-1-C-(indol-3-yl)glycerol 3-phosphate + CO2 + H2O</text>
        <dbReference type="Rhea" id="RHEA:23476"/>
        <dbReference type="ChEBI" id="CHEBI:15377"/>
        <dbReference type="ChEBI" id="CHEBI:15378"/>
        <dbReference type="ChEBI" id="CHEBI:16526"/>
        <dbReference type="ChEBI" id="CHEBI:58613"/>
        <dbReference type="ChEBI" id="CHEBI:58866"/>
        <dbReference type="EC" id="4.1.1.48"/>
    </reaction>
</comment>
<evidence type="ECO:0000256" key="3">
    <source>
        <dbReference type="ARBA" id="ARBA00022605"/>
    </source>
</evidence>
<reference evidence="10 11" key="1">
    <citation type="submission" date="2019-02" db="EMBL/GenBank/DDBJ databases">
        <title>Deep-cultivation of Planctomycetes and their phenomic and genomic characterization uncovers novel biology.</title>
        <authorList>
            <person name="Wiegand S."/>
            <person name="Jogler M."/>
            <person name="Boedeker C."/>
            <person name="Pinto D."/>
            <person name="Vollmers J."/>
            <person name="Rivas-Marin E."/>
            <person name="Kohn T."/>
            <person name="Peeters S.H."/>
            <person name="Heuer A."/>
            <person name="Rast P."/>
            <person name="Oberbeckmann S."/>
            <person name="Bunk B."/>
            <person name="Jeske O."/>
            <person name="Meyerdierks A."/>
            <person name="Storesund J.E."/>
            <person name="Kallscheuer N."/>
            <person name="Luecker S."/>
            <person name="Lage O.M."/>
            <person name="Pohl T."/>
            <person name="Merkel B.J."/>
            <person name="Hornburger P."/>
            <person name="Mueller R.-W."/>
            <person name="Bruemmer F."/>
            <person name="Labrenz M."/>
            <person name="Spormann A.M."/>
            <person name="Op den Camp H."/>
            <person name="Overmann J."/>
            <person name="Amann R."/>
            <person name="Jetten M.S.M."/>
            <person name="Mascher T."/>
            <person name="Medema M.H."/>
            <person name="Devos D.P."/>
            <person name="Kaster A.-K."/>
            <person name="Ovreas L."/>
            <person name="Rohde M."/>
            <person name="Galperin M.Y."/>
            <person name="Jogler C."/>
        </authorList>
    </citation>
    <scope>NUCLEOTIDE SEQUENCE [LARGE SCALE GENOMIC DNA]</scope>
    <source>
        <strain evidence="10 11">Pan265</strain>
    </source>
</reference>
<evidence type="ECO:0000256" key="2">
    <source>
        <dbReference type="ARBA" id="ARBA00004696"/>
    </source>
</evidence>
<proteinExistence type="inferred from homology"/>
<keyword evidence="5 8" id="KW-0822">Tryptophan biosynthesis</keyword>
<evidence type="ECO:0000256" key="4">
    <source>
        <dbReference type="ARBA" id="ARBA00022793"/>
    </source>
</evidence>
<dbReference type="GO" id="GO:0000162">
    <property type="term" value="P:L-tryptophan biosynthetic process"/>
    <property type="evidence" value="ECO:0007669"/>
    <property type="project" value="UniProtKB-UniRule"/>
</dbReference>
<dbReference type="UniPathway" id="UPA00035">
    <property type="reaction ID" value="UER00043"/>
</dbReference>